<reference evidence="3 4" key="1">
    <citation type="submission" date="2018-02" db="EMBL/GenBank/DDBJ databases">
        <title>Draft genome sequences of Elsinoe sp., causing black scab on jojoba.</title>
        <authorList>
            <person name="Stodart B."/>
            <person name="Jeffress S."/>
            <person name="Ash G."/>
            <person name="Arun Chinnappa K."/>
        </authorList>
    </citation>
    <scope>NUCLEOTIDE SEQUENCE [LARGE SCALE GENOMIC DNA]</scope>
    <source>
        <strain evidence="3 4">Hillstone_2</strain>
    </source>
</reference>
<feature type="coiled-coil region" evidence="1">
    <location>
        <begin position="133"/>
        <end position="160"/>
    </location>
</feature>
<evidence type="ECO:0000313" key="3">
    <source>
        <dbReference type="EMBL" id="TKX18696.1"/>
    </source>
</evidence>
<proteinExistence type="predicted"/>
<gene>
    <name evidence="3" type="ORF">C1H76_9486</name>
</gene>
<comment type="caution">
    <text evidence="3">The sequence shown here is derived from an EMBL/GenBank/DDBJ whole genome shotgun (WGS) entry which is preliminary data.</text>
</comment>
<evidence type="ECO:0000256" key="2">
    <source>
        <dbReference type="SAM" id="MobiDB-lite"/>
    </source>
</evidence>
<name>A0A4U7AQN4_9PEZI</name>
<evidence type="ECO:0000256" key="1">
    <source>
        <dbReference type="SAM" id="Coils"/>
    </source>
</evidence>
<dbReference type="Proteomes" id="UP000308133">
    <property type="component" value="Unassembled WGS sequence"/>
</dbReference>
<feature type="region of interest" description="Disordered" evidence="2">
    <location>
        <begin position="64"/>
        <end position="92"/>
    </location>
</feature>
<protein>
    <submittedName>
        <fullName evidence="3">Uncharacterized protein</fullName>
    </submittedName>
</protein>
<feature type="coiled-coil region" evidence="1">
    <location>
        <begin position="1"/>
        <end position="49"/>
    </location>
</feature>
<keyword evidence="1" id="KW-0175">Coiled coil</keyword>
<sequence length="214" mass="23580">MQSTKALAADQTNELERLEQACKSMREEVQKLREENKALRNQVASKGMALVTQASEGVHADLKSVEATSSKSMVTSGPSGTSTEQNEHDRAGRLNYARVEAATRIRNLNIIITNGEVKIQGLEAAATVNKQTRDHLFRSNEDHKEKIELLQKQLDKTQGILETKRRLCKNADVILRTVADAVVEAGEGMIELPGGRKLSSTDLTLQAQRQDDSS</sequence>
<evidence type="ECO:0000313" key="4">
    <source>
        <dbReference type="Proteomes" id="UP000308133"/>
    </source>
</evidence>
<organism evidence="3 4">
    <name type="scientific">Elsinoe australis</name>
    <dbReference type="NCBI Taxonomy" id="40998"/>
    <lineage>
        <taxon>Eukaryota</taxon>
        <taxon>Fungi</taxon>
        <taxon>Dikarya</taxon>
        <taxon>Ascomycota</taxon>
        <taxon>Pezizomycotina</taxon>
        <taxon>Dothideomycetes</taxon>
        <taxon>Dothideomycetidae</taxon>
        <taxon>Myriangiales</taxon>
        <taxon>Elsinoaceae</taxon>
        <taxon>Elsinoe</taxon>
    </lineage>
</organism>
<accession>A0A4U7AQN4</accession>
<dbReference type="EMBL" id="PTQR01000128">
    <property type="protein sequence ID" value="TKX18696.1"/>
    <property type="molecule type" value="Genomic_DNA"/>
</dbReference>
<feature type="compositionally biased region" description="Polar residues" evidence="2">
    <location>
        <begin position="66"/>
        <end position="84"/>
    </location>
</feature>
<dbReference type="AlphaFoldDB" id="A0A4U7AQN4"/>